<evidence type="ECO:0000256" key="6">
    <source>
        <dbReference type="ARBA" id="ARBA00023239"/>
    </source>
</evidence>
<feature type="non-terminal residue" evidence="7">
    <location>
        <position position="743"/>
    </location>
</feature>
<dbReference type="Gene3D" id="3.40.640.10">
    <property type="entry name" value="Type I PLP-dependent aspartate aminotransferase-like (Major domain)"/>
    <property type="match status" value="2"/>
</dbReference>
<keyword evidence="8" id="KW-1185">Reference proteome</keyword>
<gene>
    <name evidence="7" type="ORF">AB205_0131940</name>
</gene>
<dbReference type="GO" id="GO:0005737">
    <property type="term" value="C:cytoplasm"/>
    <property type="evidence" value="ECO:0007669"/>
    <property type="project" value="TreeGrafter"/>
</dbReference>
<evidence type="ECO:0000313" key="8">
    <source>
        <dbReference type="Proteomes" id="UP000228934"/>
    </source>
</evidence>
<dbReference type="EMBL" id="KV922815">
    <property type="protein sequence ID" value="PIO41231.1"/>
    <property type="molecule type" value="Genomic_DNA"/>
</dbReference>
<dbReference type="SUPFAM" id="SSF53383">
    <property type="entry name" value="PLP-dependent transferases"/>
    <property type="match status" value="2"/>
</dbReference>
<comment type="similarity">
    <text evidence="2">Belongs to the group II decarboxylase family.</text>
</comment>
<dbReference type="PANTHER" id="PTHR45677:SF6">
    <property type="entry name" value="GLUTAMATE DECARBOXYLASE 1"/>
    <property type="match status" value="1"/>
</dbReference>
<evidence type="ECO:0000256" key="5">
    <source>
        <dbReference type="ARBA" id="ARBA00022898"/>
    </source>
</evidence>
<evidence type="ECO:0008006" key="9">
    <source>
        <dbReference type="Google" id="ProtNLM"/>
    </source>
</evidence>
<dbReference type="InterPro" id="IPR002129">
    <property type="entry name" value="PyrdxlP-dep_de-COase"/>
</dbReference>
<dbReference type="AlphaFoldDB" id="A0A2G9SPD9"/>
<dbReference type="Gene3D" id="3.90.1150.170">
    <property type="match status" value="1"/>
</dbReference>
<proteinExistence type="inferred from homology"/>
<dbReference type="GO" id="GO:0048786">
    <property type="term" value="C:presynaptic active zone"/>
    <property type="evidence" value="ECO:0007669"/>
    <property type="project" value="TreeGrafter"/>
</dbReference>
<dbReference type="Pfam" id="PF00282">
    <property type="entry name" value="Pyridoxal_deC"/>
    <property type="match status" value="2"/>
</dbReference>
<evidence type="ECO:0000256" key="2">
    <source>
        <dbReference type="ARBA" id="ARBA00009533"/>
    </source>
</evidence>
<evidence type="ECO:0000256" key="3">
    <source>
        <dbReference type="ARBA" id="ARBA00011738"/>
    </source>
</evidence>
<comment type="subunit">
    <text evidence="3">Homodimer.</text>
</comment>
<evidence type="ECO:0000313" key="7">
    <source>
        <dbReference type="EMBL" id="PIO41231.1"/>
    </source>
</evidence>
<sequence length="743" mass="83885">WFTDLLPAGNGERYTQDFLLDVFNILFNHIQKTFNGKSKVLDFHHPHQLLEGLEGFTLELSDEPEPLEQILVDCSDTLKYGVKTGHPRYFNQLSSGLDMIGLAGEWLTATANTNMFTFEIAPLFIIMEELIIKKMQELIGWREREMDGIFSPGGTISNLYSVLVARYKFFPIVKTKGMAALPRIVLFTSEHSHYSFEKTSAVLGIGTENVIAVKCDDRGKMIVSDLEEKILKAKEQGHVPFYVSATAGTTVYGAFDPFSEIADICEKYGLWMHVDMCYASKASYTSFDFWTTERLIFVACLSHVEIAKIYAPNTDQARFLSSTLARLASFGGPCVIIGGCGRQTWERLSPGRTGKLHSILHTSPQSLVHKRRILKLWWYRDPTTLRKIFPSTPSTCWRCNAATGTYLHVWWECDRIRPFWKRVFQLPKNAVYYASFCLLLATSIPLFWKTTTIPPMALWISTMNDIMRMEETLVLDNDTYDKFTVGLAALLLLRHAGYVASYRPKGLLQACNQMCAKYLFQPDKPYDVTYDTGDKTIQCGRHVDIFKLWLMWKAKDSRIPTRVLRFLRTLTWAWRTALLSGGSNVFPVLVGGAQGLMGCPGRLLEKELPQQAPWFYPGTQCSTSQTQTFSLGLSRLTFYSECRQPTHTVGVPNRWWAGLNIPLAQVVSRHHSGLSSQLEVVLPRVARGRSSSAVAAANQGTIQPPFSPWTAHQAVEKIAKKIKPLKLLLNIFSATGQALTTQV</sequence>
<organism evidence="7 8">
    <name type="scientific">Aquarana catesbeiana</name>
    <name type="common">American bullfrog</name>
    <name type="synonym">Rana catesbeiana</name>
    <dbReference type="NCBI Taxonomy" id="8400"/>
    <lineage>
        <taxon>Eukaryota</taxon>
        <taxon>Metazoa</taxon>
        <taxon>Chordata</taxon>
        <taxon>Craniata</taxon>
        <taxon>Vertebrata</taxon>
        <taxon>Euteleostomi</taxon>
        <taxon>Amphibia</taxon>
        <taxon>Batrachia</taxon>
        <taxon>Anura</taxon>
        <taxon>Neobatrachia</taxon>
        <taxon>Ranoidea</taxon>
        <taxon>Ranidae</taxon>
        <taxon>Aquarana</taxon>
    </lineage>
</organism>
<comment type="cofactor">
    <cofactor evidence="1">
        <name>pyridoxal 5'-phosphate</name>
        <dbReference type="ChEBI" id="CHEBI:597326"/>
    </cofactor>
</comment>
<dbReference type="GO" id="GO:0004351">
    <property type="term" value="F:glutamate decarboxylase activity"/>
    <property type="evidence" value="ECO:0007669"/>
    <property type="project" value="TreeGrafter"/>
</dbReference>
<dbReference type="GO" id="GO:0030170">
    <property type="term" value="F:pyridoxal phosphate binding"/>
    <property type="evidence" value="ECO:0007669"/>
    <property type="project" value="InterPro"/>
</dbReference>
<accession>A0A2G9SPD9</accession>
<protein>
    <recommendedName>
        <fullName evidence="9">Glutamate decarboxylase 1</fullName>
    </recommendedName>
</protein>
<name>A0A2G9SPD9_AQUCT</name>
<dbReference type="PANTHER" id="PTHR45677">
    <property type="entry name" value="GLUTAMATE DECARBOXYLASE-RELATED"/>
    <property type="match status" value="1"/>
</dbReference>
<keyword evidence="5" id="KW-0663">Pyridoxal phosphate</keyword>
<dbReference type="InterPro" id="IPR015421">
    <property type="entry name" value="PyrdxlP-dep_Trfase_major"/>
</dbReference>
<reference evidence="8" key="1">
    <citation type="journal article" date="2017" name="Nat. Commun.">
        <title>The North American bullfrog draft genome provides insight into hormonal regulation of long noncoding RNA.</title>
        <authorList>
            <person name="Hammond S.A."/>
            <person name="Warren R.L."/>
            <person name="Vandervalk B.P."/>
            <person name="Kucuk E."/>
            <person name="Khan H."/>
            <person name="Gibb E.A."/>
            <person name="Pandoh P."/>
            <person name="Kirk H."/>
            <person name="Zhao Y."/>
            <person name="Jones M."/>
            <person name="Mungall A.J."/>
            <person name="Coope R."/>
            <person name="Pleasance S."/>
            <person name="Moore R.A."/>
            <person name="Holt R.A."/>
            <person name="Round J.M."/>
            <person name="Ohora S."/>
            <person name="Walle B.V."/>
            <person name="Veldhoen N."/>
            <person name="Helbing C.C."/>
            <person name="Birol I."/>
        </authorList>
    </citation>
    <scope>NUCLEOTIDE SEQUENCE [LARGE SCALE GENOMIC DNA]</scope>
</reference>
<keyword evidence="6" id="KW-0456">Lyase</keyword>
<dbReference type="InterPro" id="IPR015424">
    <property type="entry name" value="PyrdxlP-dep_Trfase"/>
</dbReference>
<evidence type="ECO:0000256" key="4">
    <source>
        <dbReference type="ARBA" id="ARBA00022793"/>
    </source>
</evidence>
<keyword evidence="4" id="KW-0210">Decarboxylase</keyword>
<dbReference type="GO" id="GO:0009449">
    <property type="term" value="P:gamma-aminobutyric acid biosynthetic process"/>
    <property type="evidence" value="ECO:0007669"/>
    <property type="project" value="TreeGrafter"/>
</dbReference>
<dbReference type="Proteomes" id="UP000228934">
    <property type="component" value="Unassembled WGS sequence"/>
</dbReference>
<feature type="non-terminal residue" evidence="7">
    <location>
        <position position="1"/>
    </location>
</feature>
<dbReference type="OrthoDB" id="392571at2759"/>
<evidence type="ECO:0000256" key="1">
    <source>
        <dbReference type="ARBA" id="ARBA00001933"/>
    </source>
</evidence>